<dbReference type="AlphaFoldDB" id="A0A165GSY7"/>
<dbReference type="EMBL" id="KV426037">
    <property type="protein sequence ID" value="KZV90970.1"/>
    <property type="molecule type" value="Genomic_DNA"/>
</dbReference>
<name>A0A165GSY7_EXIGL</name>
<feature type="region of interest" description="Disordered" evidence="1">
    <location>
        <begin position="302"/>
        <end position="345"/>
    </location>
</feature>
<evidence type="ECO:0000256" key="1">
    <source>
        <dbReference type="SAM" id="MobiDB-lite"/>
    </source>
</evidence>
<dbReference type="OrthoDB" id="10602474at2759"/>
<accession>A0A165GSY7</accession>
<protein>
    <recommendedName>
        <fullName evidence="4">F-box domain-containing protein</fullName>
    </recommendedName>
</protein>
<feature type="region of interest" description="Disordered" evidence="1">
    <location>
        <begin position="1"/>
        <end position="24"/>
    </location>
</feature>
<reference evidence="2 3" key="1">
    <citation type="journal article" date="2016" name="Mol. Biol. Evol.">
        <title>Comparative Genomics of Early-Diverging Mushroom-Forming Fungi Provides Insights into the Origins of Lignocellulose Decay Capabilities.</title>
        <authorList>
            <person name="Nagy L.G."/>
            <person name="Riley R."/>
            <person name="Tritt A."/>
            <person name="Adam C."/>
            <person name="Daum C."/>
            <person name="Floudas D."/>
            <person name="Sun H."/>
            <person name="Yadav J.S."/>
            <person name="Pangilinan J."/>
            <person name="Larsson K.H."/>
            <person name="Matsuura K."/>
            <person name="Barry K."/>
            <person name="Labutti K."/>
            <person name="Kuo R."/>
            <person name="Ohm R.A."/>
            <person name="Bhattacharya S.S."/>
            <person name="Shirouzu T."/>
            <person name="Yoshinaga Y."/>
            <person name="Martin F.M."/>
            <person name="Grigoriev I.V."/>
            <person name="Hibbett D.S."/>
        </authorList>
    </citation>
    <scope>NUCLEOTIDE SEQUENCE [LARGE SCALE GENOMIC DNA]</scope>
    <source>
        <strain evidence="2 3">HHB12029</strain>
    </source>
</reference>
<proteinExistence type="predicted"/>
<gene>
    <name evidence="2" type="ORF">EXIGLDRAFT_750369</name>
</gene>
<evidence type="ECO:0008006" key="4">
    <source>
        <dbReference type="Google" id="ProtNLM"/>
    </source>
</evidence>
<organism evidence="2 3">
    <name type="scientific">Exidia glandulosa HHB12029</name>
    <dbReference type="NCBI Taxonomy" id="1314781"/>
    <lineage>
        <taxon>Eukaryota</taxon>
        <taxon>Fungi</taxon>
        <taxon>Dikarya</taxon>
        <taxon>Basidiomycota</taxon>
        <taxon>Agaricomycotina</taxon>
        <taxon>Agaricomycetes</taxon>
        <taxon>Auriculariales</taxon>
        <taxon>Exidiaceae</taxon>
        <taxon>Exidia</taxon>
    </lineage>
</organism>
<evidence type="ECO:0000313" key="2">
    <source>
        <dbReference type="EMBL" id="KZV90970.1"/>
    </source>
</evidence>
<feature type="compositionally biased region" description="Low complexity" evidence="1">
    <location>
        <begin position="304"/>
        <end position="334"/>
    </location>
</feature>
<dbReference type="Proteomes" id="UP000077266">
    <property type="component" value="Unassembled WGS sequence"/>
</dbReference>
<keyword evidence="3" id="KW-1185">Reference proteome</keyword>
<evidence type="ECO:0000313" key="3">
    <source>
        <dbReference type="Proteomes" id="UP000077266"/>
    </source>
</evidence>
<sequence length="473" mass="53205">MPAGADSLEPIAGPSNAPSSAQASTPKSLVKLTLSQWETLAFKGYSSILPRVEELWWVPVLYDDACRDKATFWNYAKDTLRKAIQEQRKRTHNLTAAQQRKLELEFLNNAHKRILRDLQAQQKLYYASQPHQQLRAGLQTARRLRTLVIRPTRLGVRDPKPESLNVYALTSIIAALTPQDDHPPRGISTLRIFDVDLCALLACAPCSRYAPPLAVDVDGYSLFLPPTLRSWHDMHVAWCDLVRDLESLHCAFLRPEALEPRLQQLRRGSGESVESQMERISSVLAVCSYLKELKLAFHKPLPQSTSSGTVHPSSSAADDSSMADAALQAQSLTPSPSPPPTPAHHNINPVELDIRWILPFCDAFQSPRFPFLRDFVLSTVLLQNSEPLLQFIRNHTTLESLTLLEIGFREGPNWTDPEFIQCLNSSHLYKLTINRLLFIDSTGAVEHEGGNTYDFLKDHTDPRIQVIHLDHLA</sequence>
<dbReference type="InParanoid" id="A0A165GSY7"/>